<sequence>MPAATPDTLQLLALAAALGWASGLRAFLVMFAVGVAGLAGWVQLPPGLHILASPVAVGITGVLALLEFIGDKIPGVDSLLDFVSTLLRIPAGAMLAASVFGLDHGFIAALAAAAGGSLAAVSHGTKLTTRAAINTSPEPFSNVGASLGEDALVLGGLWLAWVHPVVFFLALVAVLVAMVWLARRSFHFVRGLLGRLVRLFSGRPEPGPPAAPAPPVRALPRMHDVTDVDPVEPNAKN</sequence>
<feature type="transmembrane region" description="Helical" evidence="2">
    <location>
        <begin position="91"/>
        <end position="114"/>
    </location>
</feature>
<dbReference type="AlphaFoldDB" id="A0A1J5QP30"/>
<name>A0A1J5QP30_9ZZZZ</name>
<keyword evidence="2" id="KW-1133">Transmembrane helix</keyword>
<evidence type="ECO:0000259" key="3">
    <source>
        <dbReference type="Pfam" id="PF13548"/>
    </source>
</evidence>
<keyword evidence="2" id="KW-0812">Transmembrane</keyword>
<evidence type="ECO:0000313" key="4">
    <source>
        <dbReference type="EMBL" id="OIQ81692.1"/>
    </source>
</evidence>
<dbReference type="Pfam" id="PF13548">
    <property type="entry name" value="DUF4126"/>
    <property type="match status" value="1"/>
</dbReference>
<evidence type="ECO:0000256" key="1">
    <source>
        <dbReference type="SAM" id="MobiDB-lite"/>
    </source>
</evidence>
<proteinExistence type="predicted"/>
<accession>A0A1J5QP30</accession>
<reference evidence="4" key="1">
    <citation type="submission" date="2016-10" db="EMBL/GenBank/DDBJ databases">
        <title>Sequence of Gallionella enrichment culture.</title>
        <authorList>
            <person name="Poehlein A."/>
            <person name="Muehling M."/>
            <person name="Daniel R."/>
        </authorList>
    </citation>
    <scope>NUCLEOTIDE SEQUENCE</scope>
</reference>
<organism evidence="4">
    <name type="scientific">mine drainage metagenome</name>
    <dbReference type="NCBI Taxonomy" id="410659"/>
    <lineage>
        <taxon>unclassified sequences</taxon>
        <taxon>metagenomes</taxon>
        <taxon>ecological metagenomes</taxon>
    </lineage>
</organism>
<feature type="domain" description="DUF4126" evidence="3">
    <location>
        <begin position="12"/>
        <end position="184"/>
    </location>
</feature>
<dbReference type="EMBL" id="MLJW01000893">
    <property type="protein sequence ID" value="OIQ81692.1"/>
    <property type="molecule type" value="Genomic_DNA"/>
</dbReference>
<feature type="transmembrane region" description="Helical" evidence="2">
    <location>
        <begin position="48"/>
        <end position="70"/>
    </location>
</feature>
<feature type="compositionally biased region" description="Pro residues" evidence="1">
    <location>
        <begin position="205"/>
        <end position="217"/>
    </location>
</feature>
<comment type="caution">
    <text evidence="4">The sequence shown here is derived from an EMBL/GenBank/DDBJ whole genome shotgun (WGS) entry which is preliminary data.</text>
</comment>
<dbReference type="InterPro" id="IPR025196">
    <property type="entry name" value="DUF4126"/>
</dbReference>
<feature type="transmembrane region" description="Helical" evidence="2">
    <location>
        <begin position="12"/>
        <end position="42"/>
    </location>
</feature>
<gene>
    <name evidence="4" type="ORF">GALL_365460</name>
</gene>
<keyword evidence="2" id="KW-0472">Membrane</keyword>
<feature type="transmembrane region" description="Helical" evidence="2">
    <location>
        <begin position="158"/>
        <end position="182"/>
    </location>
</feature>
<feature type="region of interest" description="Disordered" evidence="1">
    <location>
        <begin position="204"/>
        <end position="237"/>
    </location>
</feature>
<evidence type="ECO:0000256" key="2">
    <source>
        <dbReference type="SAM" id="Phobius"/>
    </source>
</evidence>
<protein>
    <recommendedName>
        <fullName evidence="3">DUF4126 domain-containing protein</fullName>
    </recommendedName>
</protein>